<dbReference type="GO" id="GO:0004657">
    <property type="term" value="F:proline dehydrogenase activity"/>
    <property type="evidence" value="ECO:0007669"/>
    <property type="project" value="UniProtKB-ARBA"/>
</dbReference>
<dbReference type="InterPro" id="IPR002872">
    <property type="entry name" value="Proline_DH_dom"/>
</dbReference>
<evidence type="ECO:0000259" key="2">
    <source>
        <dbReference type="Pfam" id="PF01619"/>
    </source>
</evidence>
<keyword evidence="1" id="KW-0560">Oxidoreductase</keyword>
<protein>
    <submittedName>
        <fullName evidence="3">Putative Proline dehydrogenase</fullName>
    </submittedName>
</protein>
<evidence type="ECO:0000256" key="1">
    <source>
        <dbReference type="ARBA" id="ARBA00023002"/>
    </source>
</evidence>
<dbReference type="EMBL" id="FLYE01000045">
    <property type="protein sequence ID" value="SCA57530.1"/>
    <property type="molecule type" value="Genomic_DNA"/>
</dbReference>
<organism evidence="3 4">
    <name type="scientific">Candidatus Terasakiella magnetica</name>
    <dbReference type="NCBI Taxonomy" id="1867952"/>
    <lineage>
        <taxon>Bacteria</taxon>
        <taxon>Pseudomonadati</taxon>
        <taxon>Pseudomonadota</taxon>
        <taxon>Alphaproteobacteria</taxon>
        <taxon>Rhodospirillales</taxon>
        <taxon>Terasakiellaceae</taxon>
        <taxon>Terasakiella</taxon>
    </lineage>
</organism>
<gene>
    <name evidence="3" type="ORF">MTBPR1_60043</name>
</gene>
<dbReference type="OrthoDB" id="9773461at2"/>
<dbReference type="AlphaFoldDB" id="A0A1C3RJR5"/>
<dbReference type="InterPro" id="IPR029041">
    <property type="entry name" value="FAD-linked_oxidoreductase-like"/>
</dbReference>
<dbReference type="GO" id="GO:0006562">
    <property type="term" value="P:L-proline catabolic process"/>
    <property type="evidence" value="ECO:0007669"/>
    <property type="project" value="UniProtKB-ARBA"/>
</dbReference>
<dbReference type="STRING" id="1867952.MTBPR1_60043"/>
<sequence length="310" mass="35019">MGFKKKLAGSSMVRYLAQNTPLMHGMAKKLVPATEMDEAVDVARKLLDMGYHVCLHHLGKASKDIETIQENVSTVMETMEILDEERLEVCVTLTPSEMGYLKSTRGGEGHCRQIGQIFGNRISVRDVEDRQGYGDGKDEGERNLLMIHASERVAMQRVLALYGSLFRSDVPACVTIPAGLTRSIDDVKTIISQGGNVRLSMTPFLVSDASSYEYEDLIADNYMKLARLLLSEDAMIQQVKPVFALEDNDMAEQIIMMANMEGWPFNAFEFEIPYGVNNALKRKLLEEGYNVRVLIPFGKEWWPYFQKRSE</sequence>
<dbReference type="Pfam" id="PF01619">
    <property type="entry name" value="Pro_dh"/>
    <property type="match status" value="1"/>
</dbReference>
<name>A0A1C3RJR5_9PROT</name>
<dbReference type="Gene3D" id="3.20.20.220">
    <property type="match status" value="1"/>
</dbReference>
<reference evidence="3 4" key="1">
    <citation type="submission" date="2016-07" db="EMBL/GenBank/DDBJ databases">
        <authorList>
            <person name="Lefevre C.T."/>
        </authorList>
    </citation>
    <scope>NUCLEOTIDE SEQUENCE [LARGE SCALE GENOMIC DNA]</scope>
    <source>
        <strain evidence="3">PR1</strain>
    </source>
</reference>
<dbReference type="RefSeq" id="WP_069189559.1">
    <property type="nucleotide sequence ID" value="NZ_FLYE01000045.1"/>
</dbReference>
<accession>A0A1C3RJR5</accession>
<proteinExistence type="predicted"/>
<dbReference type="Proteomes" id="UP000231658">
    <property type="component" value="Unassembled WGS sequence"/>
</dbReference>
<keyword evidence="4" id="KW-1185">Reference proteome</keyword>
<evidence type="ECO:0000313" key="3">
    <source>
        <dbReference type="EMBL" id="SCA57530.1"/>
    </source>
</evidence>
<dbReference type="SUPFAM" id="SSF51730">
    <property type="entry name" value="FAD-linked oxidoreductase"/>
    <property type="match status" value="1"/>
</dbReference>
<feature type="domain" description="Proline dehydrogenase" evidence="2">
    <location>
        <begin position="220"/>
        <end position="299"/>
    </location>
</feature>
<evidence type="ECO:0000313" key="4">
    <source>
        <dbReference type="Proteomes" id="UP000231658"/>
    </source>
</evidence>